<accession>A0ABC8UUX7</accession>
<evidence type="ECO:0000313" key="3">
    <source>
        <dbReference type="Proteomes" id="UP001642360"/>
    </source>
</evidence>
<evidence type="ECO:0000313" key="2">
    <source>
        <dbReference type="EMBL" id="CAK9184880.1"/>
    </source>
</evidence>
<sequence length="175" mass="18998">MRATSLGMTPPSCDAPLAQQPLAVTLSGTTSQQGDIHPHRIRNGKLDPSPMVDKSGIAEVWDNLGATLPCTIPHQDEIHLHHIKSGKMNLSPRLDRSGILEVWGDAHGCDTPWRDAPLREWYRKSVEATAKRLVSPAVGIVSSTVARLAHWTKRCPTYGQGNMALIKGKLSNKGG</sequence>
<reference evidence="2 3" key="1">
    <citation type="submission" date="2024-02" db="EMBL/GenBank/DDBJ databases">
        <authorList>
            <person name="Vignale AGUSTIN F."/>
            <person name="Sosa J E."/>
            <person name="Modenutti C."/>
        </authorList>
    </citation>
    <scope>NUCLEOTIDE SEQUENCE [LARGE SCALE GENOMIC DNA]</scope>
</reference>
<dbReference type="AlphaFoldDB" id="A0ABC8UUX7"/>
<organism evidence="2 3">
    <name type="scientific">Ilex paraguariensis</name>
    <name type="common">yerba mate</name>
    <dbReference type="NCBI Taxonomy" id="185542"/>
    <lineage>
        <taxon>Eukaryota</taxon>
        <taxon>Viridiplantae</taxon>
        <taxon>Streptophyta</taxon>
        <taxon>Embryophyta</taxon>
        <taxon>Tracheophyta</taxon>
        <taxon>Spermatophyta</taxon>
        <taxon>Magnoliopsida</taxon>
        <taxon>eudicotyledons</taxon>
        <taxon>Gunneridae</taxon>
        <taxon>Pentapetalae</taxon>
        <taxon>asterids</taxon>
        <taxon>campanulids</taxon>
        <taxon>Aquifoliales</taxon>
        <taxon>Aquifoliaceae</taxon>
        <taxon>Ilex</taxon>
    </lineage>
</organism>
<dbReference type="EMBL" id="CAUOFW020009124">
    <property type="protein sequence ID" value="CAK9184880.1"/>
    <property type="molecule type" value="Genomic_DNA"/>
</dbReference>
<comment type="caution">
    <text evidence="2">The sequence shown here is derived from an EMBL/GenBank/DDBJ whole genome shotgun (WGS) entry which is preliminary data.</text>
</comment>
<keyword evidence="3" id="KW-1185">Reference proteome</keyword>
<evidence type="ECO:0000256" key="1">
    <source>
        <dbReference type="SAM" id="MobiDB-lite"/>
    </source>
</evidence>
<dbReference type="Proteomes" id="UP001642360">
    <property type="component" value="Unassembled WGS sequence"/>
</dbReference>
<feature type="region of interest" description="Disordered" evidence="1">
    <location>
        <begin position="27"/>
        <end position="49"/>
    </location>
</feature>
<protein>
    <submittedName>
        <fullName evidence="2">Uncharacterized protein</fullName>
    </submittedName>
</protein>
<proteinExistence type="predicted"/>
<name>A0ABC8UUX7_9AQUA</name>
<gene>
    <name evidence="2" type="ORF">ILEXP_LOCUS55228</name>
</gene>